<proteinExistence type="predicted"/>
<accession>A0ABW8US66</accession>
<protein>
    <submittedName>
        <fullName evidence="1">Uncharacterized protein</fullName>
    </submittedName>
</protein>
<sequence length="73" mass="8193">MFTVLFFLGATLIAGALGFIFGQRWSAPEAEEQTELLGAEIVRLRRRAHAAERDAAQNKAIAARKLRRIRIAR</sequence>
<comment type="caution">
    <text evidence="1">The sequence shown here is derived from an EMBL/GenBank/DDBJ whole genome shotgun (WGS) entry which is preliminary data.</text>
</comment>
<dbReference type="Proteomes" id="UP001627408">
    <property type="component" value="Unassembled WGS sequence"/>
</dbReference>
<name>A0ABW8US66_9RHOB</name>
<reference evidence="1 2" key="1">
    <citation type="submission" date="2024-08" db="EMBL/GenBank/DDBJ databases">
        <title>Tateyamaria sp. nov., isolated from marine algae.</title>
        <authorList>
            <person name="Choi B.J."/>
            <person name="Kim J.M."/>
            <person name="Lee J.K."/>
            <person name="Choi D.G."/>
            <person name="Bayburt H."/>
            <person name="Baek J.H."/>
            <person name="Han D.M."/>
            <person name="Jeon C.O."/>
        </authorList>
    </citation>
    <scope>NUCLEOTIDE SEQUENCE [LARGE SCALE GENOMIC DNA]</scope>
    <source>
        <strain evidence="1 2">KMU-156</strain>
    </source>
</reference>
<evidence type="ECO:0000313" key="1">
    <source>
        <dbReference type="EMBL" id="MFL4469772.1"/>
    </source>
</evidence>
<evidence type="ECO:0000313" key="2">
    <source>
        <dbReference type="Proteomes" id="UP001627408"/>
    </source>
</evidence>
<keyword evidence="2" id="KW-1185">Reference proteome</keyword>
<gene>
    <name evidence="1" type="ORF">ACERZ8_07795</name>
</gene>
<dbReference type="RefSeq" id="WP_407591677.1">
    <property type="nucleotide sequence ID" value="NZ_JBHDIY010000002.1"/>
</dbReference>
<dbReference type="EMBL" id="JBHDIY010000002">
    <property type="protein sequence ID" value="MFL4469772.1"/>
    <property type="molecule type" value="Genomic_DNA"/>
</dbReference>
<organism evidence="1 2">
    <name type="scientific">Tateyamaria armeniaca</name>
    <dbReference type="NCBI Taxonomy" id="2518930"/>
    <lineage>
        <taxon>Bacteria</taxon>
        <taxon>Pseudomonadati</taxon>
        <taxon>Pseudomonadota</taxon>
        <taxon>Alphaproteobacteria</taxon>
        <taxon>Rhodobacterales</taxon>
        <taxon>Roseobacteraceae</taxon>
        <taxon>Tateyamaria</taxon>
    </lineage>
</organism>